<keyword evidence="12" id="KW-1003">Cell membrane</keyword>
<accession>A0A091D1D0</accession>
<dbReference type="InterPro" id="IPR000725">
    <property type="entry name" value="Olfact_rcpt"/>
</dbReference>
<comment type="similarity">
    <text evidence="11">Belongs to the G-protein coupled receptor 1 family.</text>
</comment>
<evidence type="ECO:0000313" key="15">
    <source>
        <dbReference type="Proteomes" id="UP000028990"/>
    </source>
</evidence>
<dbReference type="FunFam" id="1.20.1070.10:FF:000006">
    <property type="entry name" value="Olfactory receptor"/>
    <property type="match status" value="1"/>
</dbReference>
<evidence type="ECO:0000256" key="6">
    <source>
        <dbReference type="ARBA" id="ARBA00022989"/>
    </source>
</evidence>
<dbReference type="PANTHER" id="PTHR26450">
    <property type="entry name" value="OLFACTORY RECEPTOR 56B1-RELATED"/>
    <property type="match status" value="1"/>
</dbReference>
<keyword evidence="9 11" id="KW-0675">Receptor</keyword>
<feature type="transmembrane region" description="Helical" evidence="12">
    <location>
        <begin position="198"/>
        <end position="227"/>
    </location>
</feature>
<feature type="domain" description="G-protein coupled receptors family 1 profile" evidence="13">
    <location>
        <begin position="43"/>
        <end position="294"/>
    </location>
</feature>
<evidence type="ECO:0000256" key="5">
    <source>
        <dbReference type="ARBA" id="ARBA00022725"/>
    </source>
</evidence>
<dbReference type="OMA" id="RHIAPHI"/>
<evidence type="ECO:0000256" key="10">
    <source>
        <dbReference type="ARBA" id="ARBA00023224"/>
    </source>
</evidence>
<evidence type="ECO:0000256" key="8">
    <source>
        <dbReference type="ARBA" id="ARBA00023136"/>
    </source>
</evidence>
<dbReference type="PROSITE" id="PS00237">
    <property type="entry name" value="G_PROTEIN_RECEP_F1_1"/>
    <property type="match status" value="1"/>
</dbReference>
<dbReference type="PRINTS" id="PR00237">
    <property type="entry name" value="GPCRRHODOPSN"/>
</dbReference>
<dbReference type="Proteomes" id="UP000028990">
    <property type="component" value="Unassembled WGS sequence"/>
</dbReference>
<dbReference type="InterPro" id="IPR017452">
    <property type="entry name" value="GPCR_Rhodpsn_7TM"/>
</dbReference>
<evidence type="ECO:0000313" key="14">
    <source>
        <dbReference type="EMBL" id="KFO23990.1"/>
    </source>
</evidence>
<keyword evidence="10 11" id="KW-0807">Transducer</keyword>
<dbReference type="PANTHER" id="PTHR26450:SF386">
    <property type="entry name" value="OLFACTORY RECEPTOR"/>
    <property type="match status" value="1"/>
</dbReference>
<dbReference type="Pfam" id="PF13853">
    <property type="entry name" value="7tm_4"/>
    <property type="match status" value="1"/>
</dbReference>
<dbReference type="EMBL" id="KN123669">
    <property type="protein sequence ID" value="KFO23990.1"/>
    <property type="molecule type" value="Genomic_DNA"/>
</dbReference>
<dbReference type="OrthoDB" id="5969463at2759"/>
<sequence>MSASNHTGVSHTVFWLLGIPGLEDQHMWISIPFFISYVIALLGNSLIIFVILTKQSLHGPMYLFLCMLAGADIVLSTSTVPQMLAVFWVHVAEISLDRCITQLFFNYSTFISESGILLVMAFDRYIAICYPLRYSSILTNSLIGKIGVAIFLRSYGTIIPIIFLLKRLTFCKSNILPNTGCKHIVLARISCNDIQINIWYGFFVLLSTLVLDIVLIFISYVLILHAVFRIPSQDARHKALNTCGSHVCVIILFYGPGIFTTLTQRFGHHIAPHIHVLLANVSVLIPPMVNPIIYGVKTKQIRDQVVYVLCIGQK</sequence>
<dbReference type="GO" id="GO:0004984">
    <property type="term" value="F:olfactory receptor activity"/>
    <property type="evidence" value="ECO:0007669"/>
    <property type="project" value="InterPro"/>
</dbReference>
<keyword evidence="4 11" id="KW-0812">Transmembrane</keyword>
<dbReference type="STRING" id="885580.ENSFDAP00000010622"/>
<evidence type="ECO:0000256" key="1">
    <source>
        <dbReference type="ARBA" id="ARBA00002936"/>
    </source>
</evidence>
<keyword evidence="7 11" id="KW-0297">G-protein coupled receptor</keyword>
<dbReference type="InterPro" id="IPR000276">
    <property type="entry name" value="GPCR_Rhodpsn"/>
</dbReference>
<protein>
    <recommendedName>
        <fullName evidence="12">Olfactory receptor</fullName>
    </recommendedName>
</protein>
<reference evidence="14 15" key="1">
    <citation type="submission" date="2013-11" db="EMBL/GenBank/DDBJ databases">
        <title>The Damaraland mole rat (Fukomys damarensis) genome and evolution of African mole rats.</title>
        <authorList>
            <person name="Gladyshev V.N."/>
            <person name="Fang X."/>
        </authorList>
    </citation>
    <scope>NUCLEOTIDE SEQUENCE [LARGE SCALE GENOMIC DNA]</scope>
    <source>
        <tissue evidence="14">Liver</tissue>
    </source>
</reference>
<feature type="transmembrane region" description="Helical" evidence="12">
    <location>
        <begin position="274"/>
        <end position="294"/>
    </location>
</feature>
<feature type="transmembrane region" description="Helical" evidence="12">
    <location>
        <begin position="239"/>
        <end position="262"/>
    </location>
</feature>
<proteinExistence type="inferred from homology"/>
<dbReference type="AlphaFoldDB" id="A0A091D1D0"/>
<feature type="transmembrane region" description="Helical" evidence="12">
    <location>
        <begin position="64"/>
        <end position="91"/>
    </location>
</feature>
<keyword evidence="8 12" id="KW-0472">Membrane</keyword>
<feature type="transmembrane region" description="Helical" evidence="12">
    <location>
        <begin position="27"/>
        <end position="52"/>
    </location>
</feature>
<organism evidence="14 15">
    <name type="scientific">Fukomys damarensis</name>
    <name type="common">Damaraland mole rat</name>
    <name type="synonym">Cryptomys damarensis</name>
    <dbReference type="NCBI Taxonomy" id="885580"/>
    <lineage>
        <taxon>Eukaryota</taxon>
        <taxon>Metazoa</taxon>
        <taxon>Chordata</taxon>
        <taxon>Craniata</taxon>
        <taxon>Vertebrata</taxon>
        <taxon>Euteleostomi</taxon>
        <taxon>Mammalia</taxon>
        <taxon>Eutheria</taxon>
        <taxon>Euarchontoglires</taxon>
        <taxon>Glires</taxon>
        <taxon>Rodentia</taxon>
        <taxon>Hystricomorpha</taxon>
        <taxon>Bathyergidae</taxon>
        <taxon>Fukomys</taxon>
    </lineage>
</organism>
<evidence type="ECO:0000256" key="9">
    <source>
        <dbReference type="ARBA" id="ARBA00023170"/>
    </source>
</evidence>
<dbReference type="GO" id="GO:0004930">
    <property type="term" value="F:G protein-coupled receptor activity"/>
    <property type="evidence" value="ECO:0007669"/>
    <property type="project" value="UniProtKB-KW"/>
</dbReference>
<feature type="transmembrane region" description="Helical" evidence="12">
    <location>
        <begin position="142"/>
        <end position="165"/>
    </location>
</feature>
<feature type="transmembrane region" description="Helical" evidence="12">
    <location>
        <begin position="103"/>
        <end position="122"/>
    </location>
</feature>
<dbReference type="SUPFAM" id="SSF81321">
    <property type="entry name" value="Family A G protein-coupled receptor-like"/>
    <property type="match status" value="1"/>
</dbReference>
<keyword evidence="3 12" id="KW-0716">Sensory transduction</keyword>
<dbReference type="PRINTS" id="PR00245">
    <property type="entry name" value="OLFACTORYR"/>
</dbReference>
<dbReference type="PROSITE" id="PS50262">
    <property type="entry name" value="G_PROTEIN_RECEP_F1_2"/>
    <property type="match status" value="1"/>
</dbReference>
<dbReference type="eggNOG" id="ENOG502RTZX">
    <property type="taxonomic scope" value="Eukaryota"/>
</dbReference>
<evidence type="ECO:0000259" key="13">
    <source>
        <dbReference type="PROSITE" id="PS50262"/>
    </source>
</evidence>
<evidence type="ECO:0000256" key="11">
    <source>
        <dbReference type="RuleBase" id="RU000688"/>
    </source>
</evidence>
<evidence type="ECO:0000256" key="2">
    <source>
        <dbReference type="ARBA" id="ARBA00004141"/>
    </source>
</evidence>
<keyword evidence="5 12" id="KW-0552">Olfaction</keyword>
<evidence type="ECO:0000256" key="3">
    <source>
        <dbReference type="ARBA" id="ARBA00022606"/>
    </source>
</evidence>
<dbReference type="GO" id="GO:0005886">
    <property type="term" value="C:plasma membrane"/>
    <property type="evidence" value="ECO:0007669"/>
    <property type="project" value="UniProtKB-SubCell"/>
</dbReference>
<evidence type="ECO:0000256" key="12">
    <source>
        <dbReference type="RuleBase" id="RU363047"/>
    </source>
</evidence>
<evidence type="ECO:0000256" key="4">
    <source>
        <dbReference type="ARBA" id="ARBA00022692"/>
    </source>
</evidence>
<dbReference type="InterPro" id="IPR050402">
    <property type="entry name" value="OR51/52/56-like"/>
</dbReference>
<dbReference type="Gene3D" id="1.20.1070.10">
    <property type="entry name" value="Rhodopsin 7-helix transmembrane proteins"/>
    <property type="match status" value="1"/>
</dbReference>
<dbReference type="SMART" id="SM01381">
    <property type="entry name" value="7TM_GPCR_Srsx"/>
    <property type="match status" value="1"/>
</dbReference>
<comment type="function">
    <text evidence="1">Odorant receptor.</text>
</comment>
<gene>
    <name evidence="14" type="ORF">H920_14589</name>
</gene>
<comment type="subcellular location">
    <subcellularLocation>
        <location evidence="12">Cell membrane</location>
        <topology evidence="12">Multi-pass membrane protein</topology>
    </subcellularLocation>
    <subcellularLocation>
        <location evidence="2">Membrane</location>
        <topology evidence="2">Multi-pass membrane protein</topology>
    </subcellularLocation>
</comment>
<keyword evidence="15" id="KW-1185">Reference proteome</keyword>
<keyword evidence="6 12" id="KW-1133">Transmembrane helix</keyword>
<evidence type="ECO:0000256" key="7">
    <source>
        <dbReference type="ARBA" id="ARBA00023040"/>
    </source>
</evidence>
<name>A0A091D1D0_FUKDA</name>